<dbReference type="AlphaFoldDB" id="A0A1U7V6U2"/>
<evidence type="ECO:0000256" key="1">
    <source>
        <dbReference type="SAM" id="MobiDB-lite"/>
    </source>
</evidence>
<name>A0A1U7V6U2_NICSY</name>
<dbReference type="OrthoDB" id="416470at2759"/>
<keyword evidence="2" id="KW-1185">Reference proteome</keyword>
<dbReference type="eggNOG" id="KOG1711">
    <property type="taxonomic scope" value="Eukaryota"/>
</dbReference>
<organism evidence="2 3">
    <name type="scientific">Nicotiana sylvestris</name>
    <name type="common">Wood tobacco</name>
    <name type="synonym">South American tobacco</name>
    <dbReference type="NCBI Taxonomy" id="4096"/>
    <lineage>
        <taxon>Eukaryota</taxon>
        <taxon>Viridiplantae</taxon>
        <taxon>Streptophyta</taxon>
        <taxon>Embryophyta</taxon>
        <taxon>Tracheophyta</taxon>
        <taxon>Spermatophyta</taxon>
        <taxon>Magnoliopsida</taxon>
        <taxon>eudicotyledons</taxon>
        <taxon>Gunneridae</taxon>
        <taxon>Pentapetalae</taxon>
        <taxon>asterids</taxon>
        <taxon>lamiids</taxon>
        <taxon>Solanales</taxon>
        <taxon>Solanaceae</taxon>
        <taxon>Nicotianoideae</taxon>
        <taxon>Nicotianeae</taxon>
        <taxon>Nicotiana</taxon>
    </lineage>
</organism>
<sequence length="130" mass="14044">MDATRKTVKISVQKQPYKHKGVEGLSSTRTLLADASDATPISSPLTPLLTSNTGNKEAEKATSKPSTFQAILKGIKQSTTFSVIGISFEIVGLLLANRTTVRTITVVVQQLYVAAEQLNSCWDNQCIVFS</sequence>
<accession>A0A1U7V6U2</accession>
<feature type="compositionally biased region" description="Polar residues" evidence="1">
    <location>
        <begin position="39"/>
        <end position="55"/>
    </location>
</feature>
<evidence type="ECO:0000313" key="3">
    <source>
        <dbReference type="RefSeq" id="XP_009757959.1"/>
    </source>
</evidence>
<reference evidence="3" key="2">
    <citation type="submission" date="2025-08" db="UniProtKB">
        <authorList>
            <consortium name="RefSeq"/>
        </authorList>
    </citation>
    <scope>IDENTIFICATION</scope>
    <source>
        <tissue evidence="3">Leaf</tissue>
    </source>
</reference>
<evidence type="ECO:0000313" key="2">
    <source>
        <dbReference type="Proteomes" id="UP000189701"/>
    </source>
</evidence>
<reference evidence="2" key="1">
    <citation type="journal article" date="2013" name="Genome Biol.">
        <title>Reference genomes and transcriptomes of Nicotiana sylvestris and Nicotiana tomentosiformis.</title>
        <authorList>
            <person name="Sierro N."/>
            <person name="Battey J.N."/>
            <person name="Ouadi S."/>
            <person name="Bovet L."/>
            <person name="Goepfert S."/>
            <person name="Bakaher N."/>
            <person name="Peitsch M.C."/>
            <person name="Ivanov N.V."/>
        </authorList>
    </citation>
    <scope>NUCLEOTIDE SEQUENCE [LARGE SCALE GENOMIC DNA]</scope>
</reference>
<proteinExistence type="predicted"/>
<dbReference type="STRING" id="4096.A0A1U7V6U2"/>
<dbReference type="RefSeq" id="XP_009757959.1">
    <property type="nucleotide sequence ID" value="XM_009759657.1"/>
</dbReference>
<dbReference type="Proteomes" id="UP000189701">
    <property type="component" value="Unplaced"/>
</dbReference>
<gene>
    <name evidence="3" type="primary">LOC104210702</name>
</gene>
<feature type="region of interest" description="Disordered" evidence="1">
    <location>
        <begin position="38"/>
        <end position="63"/>
    </location>
</feature>
<protein>
    <submittedName>
        <fullName evidence="3">Uncharacterized protein LOC104210702</fullName>
    </submittedName>
</protein>